<dbReference type="EMBL" id="AGNL01045138">
    <property type="protein sequence ID" value="EJK49084.1"/>
    <property type="molecule type" value="Genomic_DNA"/>
</dbReference>
<gene>
    <name evidence="2" type="ORF">THAOC_32071</name>
</gene>
<feature type="region of interest" description="Disordered" evidence="1">
    <location>
        <begin position="56"/>
        <end position="142"/>
    </location>
</feature>
<feature type="compositionally biased region" description="Low complexity" evidence="1">
    <location>
        <begin position="1"/>
        <end position="17"/>
    </location>
</feature>
<reference evidence="2 3" key="1">
    <citation type="journal article" date="2012" name="Genome Biol.">
        <title>Genome and low-iron response of an oceanic diatom adapted to chronic iron limitation.</title>
        <authorList>
            <person name="Lommer M."/>
            <person name="Specht M."/>
            <person name="Roy A.S."/>
            <person name="Kraemer L."/>
            <person name="Andreson R."/>
            <person name="Gutowska M.A."/>
            <person name="Wolf J."/>
            <person name="Bergner S.V."/>
            <person name="Schilhabel M.B."/>
            <person name="Klostermeier U.C."/>
            <person name="Beiko R.G."/>
            <person name="Rosenstiel P."/>
            <person name="Hippler M."/>
            <person name="Laroche J."/>
        </authorList>
    </citation>
    <scope>NUCLEOTIDE SEQUENCE [LARGE SCALE GENOMIC DNA]</scope>
    <source>
        <strain evidence="2 3">CCMP1005</strain>
    </source>
</reference>
<accession>K0RA16</accession>
<evidence type="ECO:0000313" key="3">
    <source>
        <dbReference type="Proteomes" id="UP000266841"/>
    </source>
</evidence>
<feature type="region of interest" description="Disordered" evidence="1">
    <location>
        <begin position="177"/>
        <end position="240"/>
    </location>
</feature>
<sequence>RAVPAPSGAAGAGARAAAPPPSRIPPPLAGRARDADGVDVPLVVPGLVRARLVPARERLRPVHGPVVRERVPEPVRDRTGRDGDGGTPRLRRGVAPPSPFSGGSGDGGGGERRGAGPAVRGGTGHGPRGDGGRGPRELREVELVPEELREVGLDALPSGSQDDMMTALAHAEARASASGGVGGMMPGGGGFGGGGGGGGARADPEPSKEELDAEVTRFLNRFRHKGSQGSSHGSGEGRSG</sequence>
<evidence type="ECO:0000256" key="1">
    <source>
        <dbReference type="SAM" id="MobiDB-lite"/>
    </source>
</evidence>
<feature type="compositionally biased region" description="Basic and acidic residues" evidence="1">
    <location>
        <begin position="127"/>
        <end position="142"/>
    </location>
</feature>
<dbReference type="AlphaFoldDB" id="K0RA16"/>
<proteinExistence type="predicted"/>
<feature type="compositionally biased region" description="Pro residues" evidence="1">
    <location>
        <begin position="18"/>
        <end position="28"/>
    </location>
</feature>
<dbReference type="OMA" id="NSFWDEY"/>
<dbReference type="Proteomes" id="UP000266841">
    <property type="component" value="Unassembled WGS sequence"/>
</dbReference>
<feature type="compositionally biased region" description="Gly residues" evidence="1">
    <location>
        <begin position="179"/>
        <end position="200"/>
    </location>
</feature>
<name>K0RA16_THAOC</name>
<feature type="compositionally biased region" description="Basic and acidic residues" evidence="1">
    <location>
        <begin position="56"/>
        <end position="84"/>
    </location>
</feature>
<organism evidence="2 3">
    <name type="scientific">Thalassiosira oceanica</name>
    <name type="common">Marine diatom</name>
    <dbReference type="NCBI Taxonomy" id="159749"/>
    <lineage>
        <taxon>Eukaryota</taxon>
        <taxon>Sar</taxon>
        <taxon>Stramenopiles</taxon>
        <taxon>Ochrophyta</taxon>
        <taxon>Bacillariophyta</taxon>
        <taxon>Coscinodiscophyceae</taxon>
        <taxon>Thalassiosirophycidae</taxon>
        <taxon>Thalassiosirales</taxon>
        <taxon>Thalassiosiraceae</taxon>
        <taxon>Thalassiosira</taxon>
    </lineage>
</organism>
<keyword evidence="3" id="KW-1185">Reference proteome</keyword>
<evidence type="ECO:0000313" key="2">
    <source>
        <dbReference type="EMBL" id="EJK49084.1"/>
    </source>
</evidence>
<protein>
    <submittedName>
        <fullName evidence="2">Uncharacterized protein</fullName>
    </submittedName>
</protein>
<feature type="non-terminal residue" evidence="2">
    <location>
        <position position="1"/>
    </location>
</feature>
<feature type="region of interest" description="Disordered" evidence="1">
    <location>
        <begin position="1"/>
        <end position="38"/>
    </location>
</feature>
<comment type="caution">
    <text evidence="2">The sequence shown here is derived from an EMBL/GenBank/DDBJ whole genome shotgun (WGS) entry which is preliminary data.</text>
</comment>